<reference evidence="2 3" key="1">
    <citation type="submission" date="2020-07" db="EMBL/GenBank/DDBJ databases">
        <title>Sequencing the genomes of 1000 actinobacteria strains.</title>
        <authorList>
            <person name="Klenk H.-P."/>
        </authorList>
    </citation>
    <scope>NUCLEOTIDE SEQUENCE [LARGE SCALE GENOMIC DNA]</scope>
    <source>
        <strain evidence="2 3">DSM 21350</strain>
    </source>
</reference>
<keyword evidence="1" id="KW-0378">Hydrolase</keyword>
<evidence type="ECO:0000313" key="3">
    <source>
        <dbReference type="Proteomes" id="UP000535511"/>
    </source>
</evidence>
<proteinExistence type="predicted"/>
<comment type="caution">
    <text evidence="2">The sequence shown here is derived from an EMBL/GenBank/DDBJ whole genome shotgun (WGS) entry which is preliminary data.</text>
</comment>
<dbReference type="RefSeq" id="WP_179662065.1">
    <property type="nucleotide sequence ID" value="NZ_JACCBG010000001.1"/>
</dbReference>
<protein>
    <submittedName>
        <fullName evidence="2">Broad specificity phosphatase PhoE</fullName>
    </submittedName>
</protein>
<dbReference type="SMART" id="SM00855">
    <property type="entry name" value="PGAM"/>
    <property type="match status" value="1"/>
</dbReference>
<keyword evidence="3" id="KW-1185">Reference proteome</keyword>
<organism evidence="2 3">
    <name type="scientific">Nocardioides panaciterrulae</name>
    <dbReference type="NCBI Taxonomy" id="661492"/>
    <lineage>
        <taxon>Bacteria</taxon>
        <taxon>Bacillati</taxon>
        <taxon>Actinomycetota</taxon>
        <taxon>Actinomycetes</taxon>
        <taxon>Propionibacteriales</taxon>
        <taxon>Nocardioidaceae</taxon>
        <taxon>Nocardioides</taxon>
    </lineage>
</organism>
<name>A0A7Y9E351_9ACTN</name>
<accession>A0A7Y9E351</accession>
<dbReference type="Gene3D" id="3.40.50.1240">
    <property type="entry name" value="Phosphoglycerate mutase-like"/>
    <property type="match status" value="1"/>
</dbReference>
<evidence type="ECO:0000313" key="2">
    <source>
        <dbReference type="EMBL" id="NYD40137.1"/>
    </source>
</evidence>
<dbReference type="PANTHER" id="PTHR20935">
    <property type="entry name" value="PHOSPHOGLYCERATE MUTASE-RELATED"/>
    <property type="match status" value="1"/>
</dbReference>
<dbReference type="SUPFAM" id="SSF53254">
    <property type="entry name" value="Phosphoglycerate mutase-like"/>
    <property type="match status" value="1"/>
</dbReference>
<dbReference type="CDD" id="cd07067">
    <property type="entry name" value="HP_PGM_like"/>
    <property type="match status" value="1"/>
</dbReference>
<dbReference type="InterPro" id="IPR051021">
    <property type="entry name" value="Mito_Ser/Thr_phosphatase"/>
</dbReference>
<sequence>MGVVLLVRHGQASFGADDYDVLSETGWEQSRLLGAWLAERKVAPDVVWRGAMRRHRETAEGMLAGAAWEVPVEVDPGWDEFDHLGVVAAFPGAPAGDAMRAGDRREFQRLFERATARWSAGGHDEDYPESYPAFLARVRAALDRACAAAGPGGTVVAVSSGGPIAAACAALVDPTGEDPAVLARLWARFNTVTVNSSVTRVVVGPTGPRLLTFNEHPHLEGEHLTYR</sequence>
<dbReference type="Pfam" id="PF00300">
    <property type="entry name" value="His_Phos_1"/>
    <property type="match status" value="1"/>
</dbReference>
<evidence type="ECO:0000256" key="1">
    <source>
        <dbReference type="ARBA" id="ARBA00022801"/>
    </source>
</evidence>
<dbReference type="Proteomes" id="UP000535511">
    <property type="component" value="Unassembled WGS sequence"/>
</dbReference>
<dbReference type="PANTHER" id="PTHR20935:SF0">
    <property type="entry name" value="SERINE_THREONINE-PROTEIN PHOSPHATASE PGAM5, MITOCHONDRIAL"/>
    <property type="match status" value="1"/>
</dbReference>
<gene>
    <name evidence="2" type="ORF">BJZ21_000220</name>
</gene>
<dbReference type="AlphaFoldDB" id="A0A7Y9E351"/>
<dbReference type="GO" id="GO:0016787">
    <property type="term" value="F:hydrolase activity"/>
    <property type="evidence" value="ECO:0007669"/>
    <property type="project" value="UniProtKB-KW"/>
</dbReference>
<dbReference type="InterPro" id="IPR013078">
    <property type="entry name" value="His_Pase_superF_clade-1"/>
</dbReference>
<dbReference type="InterPro" id="IPR029033">
    <property type="entry name" value="His_PPase_superfam"/>
</dbReference>
<dbReference type="EMBL" id="JACCBG010000001">
    <property type="protein sequence ID" value="NYD40137.1"/>
    <property type="molecule type" value="Genomic_DNA"/>
</dbReference>